<protein>
    <submittedName>
        <fullName evidence="1">Uncharacterized protein</fullName>
    </submittedName>
</protein>
<feature type="non-terminal residue" evidence="1">
    <location>
        <position position="1"/>
    </location>
</feature>
<dbReference type="Proteomes" id="UP001252186">
    <property type="component" value="Unassembled WGS sequence"/>
</dbReference>
<name>A0ABU2Y845_9FLAO</name>
<comment type="caution">
    <text evidence="1">The sequence shown here is derived from an EMBL/GenBank/DDBJ whole genome shotgun (WGS) entry which is preliminary data.</text>
</comment>
<reference evidence="1 2" key="1">
    <citation type="submission" date="2023-09" db="EMBL/GenBank/DDBJ databases">
        <authorList>
            <person name="Rey-Velasco X."/>
        </authorList>
    </citation>
    <scope>NUCLEOTIDE SEQUENCE [LARGE SCALE GENOMIC DNA]</scope>
    <source>
        <strain evidence="1 2">P050</strain>
    </source>
</reference>
<dbReference type="EMBL" id="JAVRHV010000031">
    <property type="protein sequence ID" value="MDT0554361.1"/>
    <property type="molecule type" value="Genomic_DNA"/>
</dbReference>
<accession>A0ABU2Y845</accession>
<keyword evidence="2" id="KW-1185">Reference proteome</keyword>
<proteinExistence type="predicted"/>
<evidence type="ECO:0000313" key="2">
    <source>
        <dbReference type="Proteomes" id="UP001252186"/>
    </source>
</evidence>
<sequence length="92" mass="10118">AVLYTSNNNSVTFTYQNYVFRGKPNNAPFGVAGTEIVHTTFSAPTGDPSISLTGNPFPSALDADDFIDDNVNSTDNALYFWEHWSDNTHVVK</sequence>
<gene>
    <name evidence="1" type="ORF">RM519_13975</name>
</gene>
<organism evidence="1 2">
    <name type="scientific">Urechidicola vernalis</name>
    <dbReference type="NCBI Taxonomy" id="3075600"/>
    <lineage>
        <taxon>Bacteria</taxon>
        <taxon>Pseudomonadati</taxon>
        <taxon>Bacteroidota</taxon>
        <taxon>Flavobacteriia</taxon>
        <taxon>Flavobacteriales</taxon>
        <taxon>Flavobacteriaceae</taxon>
        <taxon>Urechidicola</taxon>
    </lineage>
</organism>
<feature type="non-terminal residue" evidence="1">
    <location>
        <position position="92"/>
    </location>
</feature>
<evidence type="ECO:0000313" key="1">
    <source>
        <dbReference type="EMBL" id="MDT0554361.1"/>
    </source>
</evidence>